<dbReference type="InterPro" id="IPR051829">
    <property type="entry name" value="Multiheme_Cytochr_ET"/>
</dbReference>
<reference evidence="2 3" key="1">
    <citation type="journal article" date="2018" name="ISME J.">
        <title>Endosymbiont genomes yield clues of tubeworm success.</title>
        <authorList>
            <person name="Li Y."/>
            <person name="Liles M.R."/>
            <person name="Halanych K.M."/>
        </authorList>
    </citation>
    <scope>NUCLEOTIDE SEQUENCE [LARGE SCALE GENOMIC DNA]</scope>
    <source>
        <strain evidence="2">A1462</strain>
    </source>
</reference>
<gene>
    <name evidence="2" type="ORF">DIZ78_13850</name>
</gene>
<keyword evidence="1" id="KW-0732">Signal</keyword>
<organism evidence="2 3">
    <name type="scientific">endosymbiont of Escarpia spicata</name>
    <dbReference type="NCBI Taxonomy" id="2200908"/>
    <lineage>
        <taxon>Bacteria</taxon>
        <taxon>Pseudomonadati</taxon>
        <taxon>Pseudomonadota</taxon>
        <taxon>Gammaproteobacteria</taxon>
        <taxon>sulfur-oxidizing symbionts</taxon>
    </lineage>
</organism>
<evidence type="ECO:0000313" key="2">
    <source>
        <dbReference type="EMBL" id="RDH83594.1"/>
    </source>
</evidence>
<proteinExistence type="predicted"/>
<evidence type="ECO:0000256" key="1">
    <source>
        <dbReference type="ARBA" id="ARBA00022729"/>
    </source>
</evidence>
<comment type="caution">
    <text evidence="2">The sequence shown here is derived from an EMBL/GenBank/DDBJ whole genome shotgun (WGS) entry which is preliminary data.</text>
</comment>
<dbReference type="Gene3D" id="3.90.10.10">
    <property type="entry name" value="Cytochrome C3"/>
    <property type="match status" value="1"/>
</dbReference>
<dbReference type="Proteomes" id="UP000254771">
    <property type="component" value="Unassembled WGS sequence"/>
</dbReference>
<dbReference type="SUPFAM" id="SSF48695">
    <property type="entry name" value="Multiheme cytochromes"/>
    <property type="match status" value="1"/>
</dbReference>
<evidence type="ECO:0000313" key="3">
    <source>
        <dbReference type="Proteomes" id="UP000254771"/>
    </source>
</evidence>
<name>A0A370DGU8_9GAMM</name>
<protein>
    <submittedName>
        <fullName evidence="2">Uncharacterized protein</fullName>
    </submittedName>
</protein>
<dbReference type="AlphaFoldDB" id="A0A370DGU8"/>
<sequence length="290" mass="32915">MRSLFFFILIFISIGVAAAEIKLPPLHHPVGVKLAQGMEPPEAFVLGRQSELICDTCHGVSDLEKIPLEEVDSSVEDFLLQGPYDSLTTFCYLCHEKQGMERFNVHLMFDQGGRLDEQRCLYCHQESPEPEQVTDRSQLKFRLPLENLCLGCHLKTPHLNTLAHQVEPSEEIREAMKKAEEKHQIILPLDSRKRVTCVTCHTPHEQGVIDSDRAGGKQVADHPVNEGIGYRDDPWGGVYLEDKKVRLAGLQQTLDKTIELPAYRRIEKEILLRLPAKDGSLCQACHQFQE</sequence>
<dbReference type="PANTHER" id="PTHR35038">
    <property type="entry name" value="DISSIMILATORY SULFITE REDUCTASE SIRA"/>
    <property type="match status" value="1"/>
</dbReference>
<dbReference type="PANTHER" id="PTHR35038:SF10">
    <property type="entry name" value="HIGH-MOLECULAR-WEIGHT CYTOCHROME C"/>
    <property type="match status" value="1"/>
</dbReference>
<dbReference type="EMBL" id="QFXE01000018">
    <property type="protein sequence ID" value="RDH83594.1"/>
    <property type="molecule type" value="Genomic_DNA"/>
</dbReference>
<accession>A0A370DGU8</accession>
<keyword evidence="3" id="KW-1185">Reference proteome</keyword>
<dbReference type="InterPro" id="IPR036280">
    <property type="entry name" value="Multihaem_cyt_sf"/>
</dbReference>